<gene>
    <name evidence="5" type="ORF">GCM10010971_12590</name>
</gene>
<sequence>MIKAVVFDMDGVLIEAKDWHYEALNRALKLFGFEISRYEHLTVYDGLPTGKKLEMLSIERGLPEGLHAFINEMKQSYTMEIVHTQCKPRFVHEYALSTLRARGYKLAVASNSIRKTVEVMMEKARLTPYLDAMLSTSDITRAKPDPEIYLKAMSMLGIEPHECLVVEDNENGIRAARAAGAHLLVVHDVEEVNLQNITKRIADIEKGASA</sequence>
<name>A0ABQ2PJM6_9NEIS</name>
<dbReference type="SFLD" id="SFLDS00003">
    <property type="entry name" value="Haloacid_Dehalogenase"/>
    <property type="match status" value="1"/>
</dbReference>
<evidence type="ECO:0000313" key="6">
    <source>
        <dbReference type="Proteomes" id="UP000621859"/>
    </source>
</evidence>
<keyword evidence="3" id="KW-0479">Metal-binding</keyword>
<dbReference type="SFLD" id="SFLDG01135">
    <property type="entry name" value="C1.5.6:_HAD__Beta-PGM__Phospha"/>
    <property type="match status" value="1"/>
</dbReference>
<dbReference type="InterPro" id="IPR051600">
    <property type="entry name" value="Beta-PGM-like"/>
</dbReference>
<dbReference type="NCBIfam" id="TIGR01509">
    <property type="entry name" value="HAD-SF-IA-v3"/>
    <property type="match status" value="1"/>
</dbReference>
<dbReference type="Pfam" id="PF13419">
    <property type="entry name" value="HAD_2"/>
    <property type="match status" value="1"/>
</dbReference>
<evidence type="ECO:0000256" key="4">
    <source>
        <dbReference type="ARBA" id="ARBA00022842"/>
    </source>
</evidence>
<dbReference type="SFLD" id="SFLDG01129">
    <property type="entry name" value="C1.5:_HAD__Beta-PGM__Phosphata"/>
    <property type="match status" value="1"/>
</dbReference>
<keyword evidence="4" id="KW-0460">Magnesium</keyword>
<dbReference type="InterPro" id="IPR041492">
    <property type="entry name" value="HAD_2"/>
</dbReference>
<dbReference type="RefSeq" id="WP_188690580.1">
    <property type="nucleotide sequence ID" value="NZ_BMLY01000002.1"/>
</dbReference>
<protein>
    <submittedName>
        <fullName evidence="5">Haloacid dehalogenase</fullName>
    </submittedName>
</protein>
<dbReference type="EMBL" id="BMLY01000002">
    <property type="protein sequence ID" value="GGP25440.1"/>
    <property type="molecule type" value="Genomic_DNA"/>
</dbReference>
<dbReference type="Gene3D" id="1.10.150.240">
    <property type="entry name" value="Putative phosphatase, domain 2"/>
    <property type="match status" value="1"/>
</dbReference>
<organism evidence="5 6">
    <name type="scientific">Silvimonas amylolytica</name>
    <dbReference type="NCBI Taxonomy" id="449663"/>
    <lineage>
        <taxon>Bacteria</taxon>
        <taxon>Pseudomonadati</taxon>
        <taxon>Pseudomonadota</taxon>
        <taxon>Betaproteobacteria</taxon>
        <taxon>Neisseriales</taxon>
        <taxon>Chitinibacteraceae</taxon>
        <taxon>Silvimonas</taxon>
    </lineage>
</organism>
<proteinExistence type="inferred from homology"/>
<evidence type="ECO:0000313" key="5">
    <source>
        <dbReference type="EMBL" id="GGP25440.1"/>
    </source>
</evidence>
<dbReference type="PANTHER" id="PTHR46193:SF9">
    <property type="entry name" value="HALOACID DEHALOGENASE-LIKE HYDROLASE DOMAIN-CONTAINING PROTEIN SGPP"/>
    <property type="match status" value="1"/>
</dbReference>
<comment type="cofactor">
    <cofactor evidence="1">
        <name>Mg(2+)</name>
        <dbReference type="ChEBI" id="CHEBI:18420"/>
    </cofactor>
</comment>
<dbReference type="InterPro" id="IPR006439">
    <property type="entry name" value="HAD-SF_hydro_IA"/>
</dbReference>
<dbReference type="Gene3D" id="3.40.50.1000">
    <property type="entry name" value="HAD superfamily/HAD-like"/>
    <property type="match status" value="1"/>
</dbReference>
<dbReference type="PANTHER" id="PTHR46193">
    <property type="entry name" value="6-PHOSPHOGLUCONATE PHOSPHATASE"/>
    <property type="match status" value="1"/>
</dbReference>
<dbReference type="NCBIfam" id="TIGR01549">
    <property type="entry name" value="HAD-SF-IA-v1"/>
    <property type="match status" value="1"/>
</dbReference>
<dbReference type="SUPFAM" id="SSF56784">
    <property type="entry name" value="HAD-like"/>
    <property type="match status" value="1"/>
</dbReference>
<dbReference type="PRINTS" id="PR00413">
    <property type="entry name" value="HADHALOGNASE"/>
</dbReference>
<dbReference type="InterPro" id="IPR023214">
    <property type="entry name" value="HAD_sf"/>
</dbReference>
<evidence type="ECO:0000256" key="2">
    <source>
        <dbReference type="ARBA" id="ARBA00006171"/>
    </source>
</evidence>
<dbReference type="Proteomes" id="UP000621859">
    <property type="component" value="Unassembled WGS sequence"/>
</dbReference>
<comment type="similarity">
    <text evidence="2">Belongs to the HAD-like hydrolase superfamily. CbbY/CbbZ/Gph/YieH family.</text>
</comment>
<keyword evidence="6" id="KW-1185">Reference proteome</keyword>
<evidence type="ECO:0000256" key="1">
    <source>
        <dbReference type="ARBA" id="ARBA00001946"/>
    </source>
</evidence>
<dbReference type="InterPro" id="IPR023198">
    <property type="entry name" value="PGP-like_dom2"/>
</dbReference>
<comment type="caution">
    <text evidence="5">The sequence shown here is derived from an EMBL/GenBank/DDBJ whole genome shotgun (WGS) entry which is preliminary data.</text>
</comment>
<dbReference type="InterPro" id="IPR036412">
    <property type="entry name" value="HAD-like_sf"/>
</dbReference>
<reference evidence="6" key="1">
    <citation type="journal article" date="2019" name="Int. J. Syst. Evol. Microbiol.">
        <title>The Global Catalogue of Microorganisms (GCM) 10K type strain sequencing project: providing services to taxonomists for standard genome sequencing and annotation.</title>
        <authorList>
            <consortium name="The Broad Institute Genomics Platform"/>
            <consortium name="The Broad Institute Genome Sequencing Center for Infectious Disease"/>
            <person name="Wu L."/>
            <person name="Ma J."/>
        </authorList>
    </citation>
    <scope>NUCLEOTIDE SEQUENCE [LARGE SCALE GENOMIC DNA]</scope>
    <source>
        <strain evidence="6">CGMCC 1.8860</strain>
    </source>
</reference>
<evidence type="ECO:0000256" key="3">
    <source>
        <dbReference type="ARBA" id="ARBA00022723"/>
    </source>
</evidence>
<accession>A0ABQ2PJM6</accession>